<evidence type="ECO:0000313" key="2">
    <source>
        <dbReference type="Proteomes" id="UP000504606"/>
    </source>
</evidence>
<keyword evidence="1" id="KW-0732">Signal</keyword>
<dbReference type="AlphaFoldDB" id="A0A9C6WS91"/>
<sequence>MATFTALVVLIACAAVEGASSAAEQQILKAGNAIPAVLNKQWTDALTTQRKQVADLQAAVVKGQSTEVNAAITKAAAVANENQVVQLRKDKIALLTNWENHVIEINAEYRRGYLNAFQAATKQAAAAKPEIRKAIRAAFVRLLGAAVKGQEQNIALLTTKQFPLIENFALLGGQILIELVVAGQGAQI</sequence>
<evidence type="ECO:0000313" key="3">
    <source>
        <dbReference type="RefSeq" id="XP_052119926.1"/>
    </source>
</evidence>
<organism evidence="2 3">
    <name type="scientific">Frankliniella occidentalis</name>
    <name type="common">Western flower thrips</name>
    <name type="synonym">Euthrips occidentalis</name>
    <dbReference type="NCBI Taxonomy" id="133901"/>
    <lineage>
        <taxon>Eukaryota</taxon>
        <taxon>Metazoa</taxon>
        <taxon>Ecdysozoa</taxon>
        <taxon>Arthropoda</taxon>
        <taxon>Hexapoda</taxon>
        <taxon>Insecta</taxon>
        <taxon>Pterygota</taxon>
        <taxon>Neoptera</taxon>
        <taxon>Paraneoptera</taxon>
        <taxon>Thysanoptera</taxon>
        <taxon>Terebrantia</taxon>
        <taxon>Thripoidea</taxon>
        <taxon>Thripidae</taxon>
        <taxon>Frankliniella</taxon>
    </lineage>
</organism>
<dbReference type="Proteomes" id="UP000504606">
    <property type="component" value="Unplaced"/>
</dbReference>
<dbReference type="RefSeq" id="XP_052119926.1">
    <property type="nucleotide sequence ID" value="XM_052263966.1"/>
</dbReference>
<keyword evidence="2" id="KW-1185">Reference proteome</keyword>
<proteinExistence type="predicted"/>
<name>A0A9C6WS91_FRAOC</name>
<feature type="chain" id="PRO_5038645880" evidence="1">
    <location>
        <begin position="19"/>
        <end position="188"/>
    </location>
</feature>
<accession>A0A9C6WS91</accession>
<dbReference type="GeneID" id="113211714"/>
<evidence type="ECO:0000256" key="1">
    <source>
        <dbReference type="SAM" id="SignalP"/>
    </source>
</evidence>
<gene>
    <name evidence="3" type="primary">LOC113211714</name>
</gene>
<protein>
    <submittedName>
        <fullName evidence="3">Uncharacterized protein LOC113211714 isoform X2</fullName>
    </submittedName>
</protein>
<feature type="signal peptide" evidence="1">
    <location>
        <begin position="1"/>
        <end position="18"/>
    </location>
</feature>
<reference evidence="3" key="1">
    <citation type="submission" date="2025-08" db="UniProtKB">
        <authorList>
            <consortium name="RefSeq"/>
        </authorList>
    </citation>
    <scope>IDENTIFICATION</scope>
    <source>
        <tissue evidence="3">Whole organism</tissue>
    </source>
</reference>